<reference evidence="1" key="1">
    <citation type="submission" date="2019-09" db="EMBL/GenBank/DDBJ databases">
        <title>Characterisation of the sponge microbiome using genome-centric metagenomics.</title>
        <authorList>
            <person name="Engelberts J.P."/>
            <person name="Robbins S.J."/>
            <person name="De Goeij J.M."/>
            <person name="Aranda M."/>
            <person name="Bell S.C."/>
            <person name="Webster N.S."/>
        </authorList>
    </citation>
    <scope>NUCLEOTIDE SEQUENCE</scope>
    <source>
        <strain evidence="1">SB0664_bin_27</strain>
    </source>
</reference>
<protein>
    <recommendedName>
        <fullName evidence="2">Linalool dehydratase/isomerase domain-containing protein</fullName>
    </recommendedName>
</protein>
<evidence type="ECO:0000313" key="1">
    <source>
        <dbReference type="EMBL" id="MXY93570.1"/>
    </source>
</evidence>
<dbReference type="Pfam" id="PF26099">
    <property type="entry name" value="DUF8034"/>
    <property type="match status" value="2"/>
</dbReference>
<accession>A0A6B0YRC2</accession>
<dbReference type="EMBL" id="VXRG01000074">
    <property type="protein sequence ID" value="MXY93570.1"/>
    <property type="molecule type" value="Genomic_DNA"/>
</dbReference>
<evidence type="ECO:0008006" key="2">
    <source>
        <dbReference type="Google" id="ProtNLM"/>
    </source>
</evidence>
<dbReference type="InterPro" id="IPR058347">
    <property type="entry name" value="DUF8034"/>
</dbReference>
<sequence>MPEPSNRTPIITINTPTPPPYWALLQWELIRSQTEAVQEFYARYFDERGYLLCVPRWGGDDGPDDAAENLAGLTMLHALGAPDTVLELYKKGWEGHLRQYTEAKTVEVPFARDGMYYKEFPVMFDWMHNGEGFSVFFLQPLSDPYNHLARQRMERFAGFYMGTDPQAHNYDPEHKVIRSMFNGSRGPLMRKSTGLDWAGDSLEIEGRFKPGHGERNYTEMVAHFEEYNDVVGDHPLNLCSTTLAFNAYMQTGDKKYKDWLVEYIDVWRQRTADNGGIIPTNIGLDGTIGGACDGKWYGGVYGWGFTVTVPQTGALSHRPFFLNRVHYGFGNGLLMTGDQGYVDTWRGVIDNVNANSKTEGGQTLYPHMHGDEGWYDYTPEPFSTGALEVYYWSMDRADLSRVQENEWVRFLEGDNPDYPVTALLEDLREVRERIGKVRGDSSSPDTRMSDDMNGFNPAMVSRLTELMLGGLPTERMGFPLHSRVRYFSPTRQRAGIPEDVGALVESMSDDEMTLTLVNTDQLKSRTVVVQGGAYAEHQFLSVTQNGETTAIEGDNFTVRLAPGCGSRLQIRMARYANRPTCAFPWAR</sequence>
<gene>
    <name evidence="1" type="ORF">F4Y42_08995</name>
</gene>
<organism evidence="1">
    <name type="scientific">Caldilineaceae bacterium SB0664_bin_27</name>
    <dbReference type="NCBI Taxonomy" id="2605260"/>
    <lineage>
        <taxon>Bacteria</taxon>
        <taxon>Bacillati</taxon>
        <taxon>Chloroflexota</taxon>
        <taxon>Caldilineae</taxon>
        <taxon>Caldilineales</taxon>
        <taxon>Caldilineaceae</taxon>
    </lineage>
</organism>
<dbReference type="AlphaFoldDB" id="A0A6B0YRC2"/>
<comment type="caution">
    <text evidence="1">The sequence shown here is derived from an EMBL/GenBank/DDBJ whole genome shotgun (WGS) entry which is preliminary data.</text>
</comment>
<name>A0A6B0YRC2_9CHLR</name>
<proteinExistence type="predicted"/>